<accession>A0A395IYY1</accession>
<evidence type="ECO:0000313" key="2">
    <source>
        <dbReference type="EMBL" id="RAL65460.1"/>
    </source>
</evidence>
<evidence type="ECO:0000256" key="1">
    <source>
        <dbReference type="SAM" id="MobiDB-lite"/>
    </source>
</evidence>
<sequence length="382" mass="42893">MDAHPIAPTTPTNASPSRKLPLAPAAKHLPPSSSAHMYLIDAWGQSPSQACFPTPPPPYSGSQNSRFELGDRYSLSTPPAGPSNRKIPLLPFTTSQASQISFDKPNIGYLKTLSPQAQYDIAFGQLQKLHMSIDAKIDSMQAWVDFVNANRSAWTAAGLASDELDDRIQEFENEISRLSRKPEDKRRAAGTRQLLRWLNDMRGYALCEELVIPFMMSGAGAECRISNDGVRSIREFFETRSNTSWELCELVNWVKLRRWCENDLRDYWTPADTNFLRSYLNITKNNRPPPTGKADFKLIRDPSILARSTPSNKCFEYSRAGLLHIVDVDENCPTCNMWPTPPTFLGEEHLEVIRFYENGGSASNRVLIVGPIEKKAEGQRTA</sequence>
<comment type="caution">
    <text evidence="2">The sequence shown here is derived from an EMBL/GenBank/DDBJ whole genome shotgun (WGS) entry which is preliminary data.</text>
</comment>
<proteinExistence type="predicted"/>
<reference evidence="2 3" key="1">
    <citation type="submission" date="2018-06" db="EMBL/GenBank/DDBJ databases">
        <title>Genome Sequence of the Brown Rot Fungal Pathogen Monilinia fructigena.</title>
        <authorList>
            <person name="Landi L."/>
            <person name="De Miccolis Angelini R.M."/>
            <person name="Pollastro S."/>
            <person name="Abate D."/>
            <person name="Faretra F."/>
            <person name="Romanazzi G."/>
        </authorList>
    </citation>
    <scope>NUCLEOTIDE SEQUENCE [LARGE SCALE GENOMIC DNA]</scope>
    <source>
        <strain evidence="2 3">Mfrg269</strain>
    </source>
</reference>
<dbReference type="EMBL" id="QKRW01000010">
    <property type="protein sequence ID" value="RAL65460.1"/>
    <property type="molecule type" value="Genomic_DNA"/>
</dbReference>
<dbReference type="AlphaFoldDB" id="A0A395IYY1"/>
<organism evidence="2 3">
    <name type="scientific">Monilinia fructigena</name>
    <dbReference type="NCBI Taxonomy" id="38457"/>
    <lineage>
        <taxon>Eukaryota</taxon>
        <taxon>Fungi</taxon>
        <taxon>Dikarya</taxon>
        <taxon>Ascomycota</taxon>
        <taxon>Pezizomycotina</taxon>
        <taxon>Leotiomycetes</taxon>
        <taxon>Helotiales</taxon>
        <taxon>Sclerotiniaceae</taxon>
        <taxon>Monilinia</taxon>
    </lineage>
</organism>
<feature type="compositionally biased region" description="Low complexity" evidence="1">
    <location>
        <begin position="19"/>
        <end position="28"/>
    </location>
</feature>
<feature type="region of interest" description="Disordered" evidence="1">
    <location>
        <begin position="1"/>
        <end position="28"/>
    </location>
</feature>
<keyword evidence="3" id="KW-1185">Reference proteome</keyword>
<name>A0A395IYY1_9HELO</name>
<evidence type="ECO:0000313" key="3">
    <source>
        <dbReference type="Proteomes" id="UP000249056"/>
    </source>
</evidence>
<gene>
    <name evidence="2" type="ORF">DID88_001026</name>
</gene>
<dbReference type="OrthoDB" id="10623677at2759"/>
<protein>
    <submittedName>
        <fullName evidence="2">Uncharacterized protein</fullName>
    </submittedName>
</protein>
<dbReference type="Proteomes" id="UP000249056">
    <property type="component" value="Unassembled WGS sequence"/>
</dbReference>